<evidence type="ECO:0000313" key="2">
    <source>
        <dbReference type="EMBL" id="MBB5870788.1"/>
    </source>
</evidence>
<name>A0A841BTM3_9ACTN</name>
<evidence type="ECO:0000313" key="3">
    <source>
        <dbReference type="Proteomes" id="UP000587527"/>
    </source>
</evidence>
<organism evidence="2 3">
    <name type="scientific">Allocatelliglobosispora scoriae</name>
    <dbReference type="NCBI Taxonomy" id="643052"/>
    <lineage>
        <taxon>Bacteria</taxon>
        <taxon>Bacillati</taxon>
        <taxon>Actinomycetota</taxon>
        <taxon>Actinomycetes</taxon>
        <taxon>Micromonosporales</taxon>
        <taxon>Micromonosporaceae</taxon>
        <taxon>Allocatelliglobosispora</taxon>
    </lineage>
</organism>
<reference evidence="2 3" key="1">
    <citation type="submission" date="2020-08" db="EMBL/GenBank/DDBJ databases">
        <title>Sequencing the genomes of 1000 actinobacteria strains.</title>
        <authorList>
            <person name="Klenk H.-P."/>
        </authorList>
    </citation>
    <scope>NUCLEOTIDE SEQUENCE [LARGE SCALE GENOMIC DNA]</scope>
    <source>
        <strain evidence="2 3">DSM 45362</strain>
    </source>
</reference>
<dbReference type="Proteomes" id="UP000587527">
    <property type="component" value="Unassembled WGS sequence"/>
</dbReference>
<proteinExistence type="predicted"/>
<dbReference type="EMBL" id="JACHMN010000002">
    <property type="protein sequence ID" value="MBB5870788.1"/>
    <property type="molecule type" value="Genomic_DNA"/>
</dbReference>
<comment type="caution">
    <text evidence="2">The sequence shown here is derived from an EMBL/GenBank/DDBJ whole genome shotgun (WGS) entry which is preliminary data.</text>
</comment>
<feature type="region of interest" description="Disordered" evidence="1">
    <location>
        <begin position="1"/>
        <end position="39"/>
    </location>
</feature>
<evidence type="ECO:0000256" key="1">
    <source>
        <dbReference type="SAM" id="MobiDB-lite"/>
    </source>
</evidence>
<dbReference type="RefSeq" id="WP_312875287.1">
    <property type="nucleotide sequence ID" value="NZ_JACHMN010000002.1"/>
</dbReference>
<dbReference type="AlphaFoldDB" id="A0A841BTM3"/>
<sequence length="274" mass="30228">MLASTAAQPVQAGGLPRCRAVDRPPTHAPTSTPSLHAGNICQARVTRVQPVAARPLPRQPDPQPRRNGDYVHLGATTTGAWSGILGRIEVGDPGVRSGTYDFTGARFMARRDTGSGTAWLEAGWAETGWSASGEQRVYTYDTNHNAWTFYDDYAIRPGDKIWIFLSTESSGPKPAWQAWLWWGDSWHLLTSQELPLTGSTQIEQYVEIHADPKHAGRYSVPPIGFDNVQVKTAPDGTLRFWREADVPSNQSSNPGDYCIAWTTRYDTWRAGDCG</sequence>
<gene>
    <name evidence="2" type="ORF">F4553_004167</name>
</gene>
<protein>
    <submittedName>
        <fullName evidence="2">Uncharacterized protein</fullName>
    </submittedName>
</protein>
<accession>A0A841BTM3</accession>
<keyword evidence="3" id="KW-1185">Reference proteome</keyword>